<protein>
    <submittedName>
        <fullName evidence="2">Uncharacterized protein</fullName>
    </submittedName>
</protein>
<evidence type="ECO:0000256" key="1">
    <source>
        <dbReference type="SAM" id="MobiDB-lite"/>
    </source>
</evidence>
<sequence>MSHDDYDDGLVHSHGWATEPPAPATGPMRGRGAEIAAAMAQHPEEADYDDGLVHSHGWACAERSRLAHQR</sequence>
<dbReference type="OrthoDB" id="7280977at2"/>
<name>A0A327MAB4_9PROT</name>
<feature type="region of interest" description="Disordered" evidence="1">
    <location>
        <begin position="1"/>
        <end position="29"/>
    </location>
</feature>
<dbReference type="AlphaFoldDB" id="A0A327MAB4"/>
<dbReference type="RefSeq" id="WP_111469135.1">
    <property type="nucleotide sequence ID" value="NZ_QLIX01000004.1"/>
</dbReference>
<gene>
    <name evidence="2" type="ORF">DOO78_07520</name>
</gene>
<evidence type="ECO:0000313" key="2">
    <source>
        <dbReference type="EMBL" id="RAI59447.1"/>
    </source>
</evidence>
<evidence type="ECO:0000313" key="3">
    <source>
        <dbReference type="Proteomes" id="UP000249065"/>
    </source>
</evidence>
<organism evidence="2 3">
    <name type="scientific">Roseicella frigidaeris</name>
    <dbReference type="NCBI Taxonomy" id="2230885"/>
    <lineage>
        <taxon>Bacteria</taxon>
        <taxon>Pseudomonadati</taxon>
        <taxon>Pseudomonadota</taxon>
        <taxon>Alphaproteobacteria</taxon>
        <taxon>Acetobacterales</taxon>
        <taxon>Roseomonadaceae</taxon>
        <taxon>Roseicella</taxon>
    </lineage>
</organism>
<accession>A0A327MAB4</accession>
<dbReference type="Proteomes" id="UP000249065">
    <property type="component" value="Unassembled WGS sequence"/>
</dbReference>
<keyword evidence="3" id="KW-1185">Reference proteome</keyword>
<reference evidence="3" key="1">
    <citation type="submission" date="2018-06" db="EMBL/GenBank/DDBJ databases">
        <authorList>
            <person name="Khan S.A."/>
        </authorList>
    </citation>
    <scope>NUCLEOTIDE SEQUENCE [LARGE SCALE GENOMIC DNA]</scope>
    <source>
        <strain evidence="3">DB-1506</strain>
    </source>
</reference>
<dbReference type="EMBL" id="QLIX01000004">
    <property type="protein sequence ID" value="RAI59447.1"/>
    <property type="molecule type" value="Genomic_DNA"/>
</dbReference>
<proteinExistence type="predicted"/>
<comment type="caution">
    <text evidence="2">The sequence shown here is derived from an EMBL/GenBank/DDBJ whole genome shotgun (WGS) entry which is preliminary data.</text>
</comment>